<protein>
    <submittedName>
        <fullName evidence="2">AsnC family protein</fullName>
    </submittedName>
</protein>
<proteinExistence type="predicted"/>
<dbReference type="GO" id="GO:0005829">
    <property type="term" value="C:cytosol"/>
    <property type="evidence" value="ECO:0007669"/>
    <property type="project" value="TreeGrafter"/>
</dbReference>
<name>A0A1T5FF87_9SPHN</name>
<evidence type="ECO:0000313" key="2">
    <source>
        <dbReference type="EMBL" id="SKB94840.1"/>
    </source>
</evidence>
<sequence>MALLDRQTLHLGVTVIVSIRAARHNEEWFEQFSQGVIRMPEVVEFYRMSGDVDYILKVVARDIEDYDRIYRDLIKIADLNDVSSTFAMQELKSTTVLPLRR</sequence>
<dbReference type="InterPro" id="IPR019887">
    <property type="entry name" value="Tscrpt_reg_AsnC/Lrp_C"/>
</dbReference>
<organism evidence="2 3">
    <name type="scientific">Sphingopyxis flava</name>
    <dbReference type="NCBI Taxonomy" id="1507287"/>
    <lineage>
        <taxon>Bacteria</taxon>
        <taxon>Pseudomonadati</taxon>
        <taxon>Pseudomonadota</taxon>
        <taxon>Alphaproteobacteria</taxon>
        <taxon>Sphingomonadales</taxon>
        <taxon>Sphingomonadaceae</taxon>
        <taxon>Sphingopyxis</taxon>
    </lineage>
</organism>
<dbReference type="Gene3D" id="3.30.70.920">
    <property type="match status" value="1"/>
</dbReference>
<dbReference type="PANTHER" id="PTHR30154:SF17">
    <property type="entry name" value="DNA-BINDING TRANSCRIPTIONAL ACTIVATOR DECR"/>
    <property type="match status" value="1"/>
</dbReference>
<reference evidence="3" key="1">
    <citation type="submission" date="2017-02" db="EMBL/GenBank/DDBJ databases">
        <authorList>
            <person name="Varghese N."/>
            <person name="Submissions S."/>
        </authorList>
    </citation>
    <scope>NUCLEOTIDE SEQUENCE [LARGE SCALE GENOMIC DNA]</scope>
    <source>
        <strain evidence="3">R11H</strain>
    </source>
</reference>
<dbReference type="SUPFAM" id="SSF54909">
    <property type="entry name" value="Dimeric alpha+beta barrel"/>
    <property type="match status" value="1"/>
</dbReference>
<gene>
    <name evidence="2" type="ORF">SAMN06295937_103416</name>
</gene>
<dbReference type="Proteomes" id="UP000190044">
    <property type="component" value="Unassembled WGS sequence"/>
</dbReference>
<dbReference type="GO" id="GO:0043200">
    <property type="term" value="P:response to amino acid"/>
    <property type="evidence" value="ECO:0007669"/>
    <property type="project" value="TreeGrafter"/>
</dbReference>
<accession>A0A1T5FF87</accession>
<keyword evidence="3" id="KW-1185">Reference proteome</keyword>
<dbReference type="AlphaFoldDB" id="A0A1T5FF87"/>
<evidence type="ECO:0000259" key="1">
    <source>
        <dbReference type="Pfam" id="PF01037"/>
    </source>
</evidence>
<evidence type="ECO:0000313" key="3">
    <source>
        <dbReference type="Proteomes" id="UP000190044"/>
    </source>
</evidence>
<dbReference type="InterPro" id="IPR011008">
    <property type="entry name" value="Dimeric_a/b-barrel"/>
</dbReference>
<dbReference type="PANTHER" id="PTHR30154">
    <property type="entry name" value="LEUCINE-RESPONSIVE REGULATORY PROTEIN"/>
    <property type="match status" value="1"/>
</dbReference>
<dbReference type="Pfam" id="PF01037">
    <property type="entry name" value="AsnC_trans_reg"/>
    <property type="match status" value="1"/>
</dbReference>
<dbReference type="EMBL" id="FUYP01000034">
    <property type="protein sequence ID" value="SKB94840.1"/>
    <property type="molecule type" value="Genomic_DNA"/>
</dbReference>
<feature type="domain" description="Transcription regulator AsnC/Lrp ligand binding" evidence="1">
    <location>
        <begin position="17"/>
        <end position="90"/>
    </location>
</feature>
<dbReference type="GO" id="GO:0043565">
    <property type="term" value="F:sequence-specific DNA binding"/>
    <property type="evidence" value="ECO:0007669"/>
    <property type="project" value="TreeGrafter"/>
</dbReference>